<dbReference type="InterPro" id="IPR000560">
    <property type="entry name" value="His_Pase_clade-2"/>
</dbReference>
<evidence type="ECO:0000313" key="4">
    <source>
        <dbReference type="Proteomes" id="UP000276776"/>
    </source>
</evidence>
<dbReference type="Proteomes" id="UP000276776">
    <property type="component" value="Unassembled WGS sequence"/>
</dbReference>
<reference evidence="5" key="1">
    <citation type="submission" date="2017-02" db="UniProtKB">
        <authorList>
            <consortium name="WormBaseParasite"/>
        </authorList>
    </citation>
    <scope>IDENTIFICATION</scope>
</reference>
<accession>A0A0N5D4Y8</accession>
<dbReference type="PANTHER" id="PTHR11567">
    <property type="entry name" value="ACID PHOSPHATASE-RELATED"/>
    <property type="match status" value="1"/>
</dbReference>
<comment type="similarity">
    <text evidence="1">Belongs to the histidine acid phosphatase family.</text>
</comment>
<dbReference type="Gene3D" id="3.40.50.1240">
    <property type="entry name" value="Phosphoglycerate mutase-like"/>
    <property type="match status" value="1"/>
</dbReference>
<dbReference type="InterPro" id="IPR050645">
    <property type="entry name" value="Histidine_acid_phosphatase"/>
</dbReference>
<dbReference type="Pfam" id="PF00328">
    <property type="entry name" value="His_Phos_2"/>
    <property type="match status" value="1"/>
</dbReference>
<reference evidence="3 4" key="2">
    <citation type="submission" date="2018-11" db="EMBL/GenBank/DDBJ databases">
        <authorList>
            <consortium name="Pathogen Informatics"/>
        </authorList>
    </citation>
    <scope>NUCLEOTIDE SEQUENCE [LARGE SCALE GENOMIC DNA]</scope>
</reference>
<keyword evidence="4" id="KW-1185">Reference proteome</keyword>
<evidence type="ECO:0000256" key="1">
    <source>
        <dbReference type="ARBA" id="ARBA00005375"/>
    </source>
</evidence>
<dbReference type="GO" id="GO:0016791">
    <property type="term" value="F:phosphatase activity"/>
    <property type="evidence" value="ECO:0007669"/>
    <property type="project" value="TreeGrafter"/>
</dbReference>
<proteinExistence type="inferred from homology"/>
<name>A0A0N5D4Y8_THECL</name>
<dbReference type="InterPro" id="IPR029033">
    <property type="entry name" value="His_PPase_superfam"/>
</dbReference>
<dbReference type="EMBL" id="UYYF01004575">
    <property type="protein sequence ID" value="VDN05560.1"/>
    <property type="molecule type" value="Genomic_DNA"/>
</dbReference>
<evidence type="ECO:0000313" key="5">
    <source>
        <dbReference type="WBParaSite" id="TCLT_0000805101-mRNA-1"/>
    </source>
</evidence>
<dbReference type="AlphaFoldDB" id="A0A0N5D4Y8"/>
<dbReference type="PANTHER" id="PTHR11567:SF29">
    <property type="entry name" value="ACID PHOSPHATASE FAMILY"/>
    <property type="match status" value="1"/>
</dbReference>
<evidence type="ECO:0000313" key="3">
    <source>
        <dbReference type="EMBL" id="VDN05560.1"/>
    </source>
</evidence>
<dbReference type="OMA" id="WNHALEW"/>
<evidence type="ECO:0000256" key="2">
    <source>
        <dbReference type="SAM" id="SignalP"/>
    </source>
</evidence>
<dbReference type="SUPFAM" id="SSF53254">
    <property type="entry name" value="Phosphoglycerate mutase-like"/>
    <property type="match status" value="1"/>
</dbReference>
<organism evidence="5">
    <name type="scientific">Thelazia callipaeda</name>
    <name type="common">Oriental eyeworm</name>
    <name type="synonym">Parasitic nematode</name>
    <dbReference type="NCBI Taxonomy" id="103827"/>
    <lineage>
        <taxon>Eukaryota</taxon>
        <taxon>Metazoa</taxon>
        <taxon>Ecdysozoa</taxon>
        <taxon>Nematoda</taxon>
        <taxon>Chromadorea</taxon>
        <taxon>Rhabditida</taxon>
        <taxon>Spirurina</taxon>
        <taxon>Spiruromorpha</taxon>
        <taxon>Thelazioidea</taxon>
        <taxon>Thelaziidae</taxon>
        <taxon>Thelazia</taxon>
    </lineage>
</organism>
<gene>
    <name evidence="3" type="ORF">TCLT_LOCUS8040</name>
</gene>
<dbReference type="WBParaSite" id="TCLT_0000805101-mRNA-1">
    <property type="protein sequence ID" value="TCLT_0000805101-mRNA-1"/>
    <property type="gene ID" value="TCLT_0000805101"/>
</dbReference>
<feature type="chain" id="PRO_5043126598" evidence="2">
    <location>
        <begin position="16"/>
        <end position="448"/>
    </location>
</feature>
<keyword evidence="2" id="KW-0732">Signal</keyword>
<dbReference type="STRING" id="103827.A0A0N5D4Y8"/>
<protein>
    <submittedName>
        <fullName evidence="5">Histidine acid phosphatase</fullName>
    </submittedName>
</protein>
<dbReference type="OrthoDB" id="10257284at2759"/>
<dbReference type="CDD" id="cd07061">
    <property type="entry name" value="HP_HAP_like"/>
    <property type="match status" value="1"/>
</dbReference>
<sequence length="448" mass="51473">MFQCWYAVLFCIVFGMPPNDDLITKTSVVIDENSKLLIFGSRHGNRYPGKFLKDNPRFWGYEGDYELTQFGKREGFGFGKELREFVGGLINNNYMRDEVAFYTSSANRCQMTLQVIMAGLYPPDTFGEWNHALEWSPVPYTIDDPMLRTYSIPNCTAIQRAWEPIAHDNLPELAQMTASNLPLLEYIAQNTGWNKSIESASDLADNIFLINLYNTGLPDWIERPTLEGYDKQSLQEAIMMFMEKHTLTCVNYEPCRDIMGGVWLNHILTALRKIADGQKSQKILGYVSHLETTLSVMKLLKINQTYLNTTSGFLIEYRDQPKKSVRLLTHETLTIDKHIIEQANYMEELEAISDSSHWIPFEEFYKVTKSKVIVDWMEACGRKETLCKTPEDGNMLATSNITTSDQSDNLADNHVTFSASCSNYFDYNHLCLLIVFLLTVYSTHDFFT</sequence>
<feature type="signal peptide" evidence="2">
    <location>
        <begin position="1"/>
        <end position="15"/>
    </location>
</feature>